<dbReference type="Proteomes" id="UP001358417">
    <property type="component" value="Unassembled WGS sequence"/>
</dbReference>
<keyword evidence="2 5" id="KW-0479">Metal-binding</keyword>
<dbReference type="AlphaFoldDB" id="A0AAV9MUJ4"/>
<dbReference type="InterPro" id="IPR044861">
    <property type="entry name" value="IPNS-like_FE2OG_OXY"/>
</dbReference>
<evidence type="ECO:0000256" key="2">
    <source>
        <dbReference type="ARBA" id="ARBA00022723"/>
    </source>
</evidence>
<dbReference type="EMBL" id="JAVRRD010000057">
    <property type="protein sequence ID" value="KAK5043565.1"/>
    <property type="molecule type" value="Genomic_DNA"/>
</dbReference>
<evidence type="ECO:0000313" key="8">
    <source>
        <dbReference type="Proteomes" id="UP001358417"/>
    </source>
</evidence>
<keyword evidence="4 5" id="KW-0408">Iron</keyword>
<dbReference type="InterPro" id="IPR005123">
    <property type="entry name" value="Oxoglu/Fe-dep_dioxygenase_dom"/>
</dbReference>
<organism evidence="7 8">
    <name type="scientific">Exophiala bonariae</name>
    <dbReference type="NCBI Taxonomy" id="1690606"/>
    <lineage>
        <taxon>Eukaryota</taxon>
        <taxon>Fungi</taxon>
        <taxon>Dikarya</taxon>
        <taxon>Ascomycota</taxon>
        <taxon>Pezizomycotina</taxon>
        <taxon>Eurotiomycetes</taxon>
        <taxon>Chaetothyriomycetidae</taxon>
        <taxon>Chaetothyriales</taxon>
        <taxon>Herpotrichiellaceae</taxon>
        <taxon>Exophiala</taxon>
    </lineage>
</organism>
<comment type="similarity">
    <text evidence="1 5">Belongs to the iron/ascorbate-dependent oxidoreductase family.</text>
</comment>
<dbReference type="GO" id="GO:0016491">
    <property type="term" value="F:oxidoreductase activity"/>
    <property type="evidence" value="ECO:0007669"/>
    <property type="project" value="UniProtKB-KW"/>
</dbReference>
<dbReference type="GO" id="GO:0046872">
    <property type="term" value="F:metal ion binding"/>
    <property type="evidence" value="ECO:0007669"/>
    <property type="project" value="UniProtKB-KW"/>
</dbReference>
<evidence type="ECO:0000256" key="1">
    <source>
        <dbReference type="ARBA" id="ARBA00008056"/>
    </source>
</evidence>
<name>A0AAV9MUJ4_9EURO</name>
<dbReference type="InterPro" id="IPR027443">
    <property type="entry name" value="IPNS-like_sf"/>
</dbReference>
<dbReference type="PRINTS" id="PR00682">
    <property type="entry name" value="IPNSYNTHASE"/>
</dbReference>
<protein>
    <recommendedName>
        <fullName evidence="6">Fe2OG dioxygenase domain-containing protein</fullName>
    </recommendedName>
</protein>
<accession>A0AAV9MUJ4</accession>
<dbReference type="InterPro" id="IPR026992">
    <property type="entry name" value="DIOX_N"/>
</dbReference>
<dbReference type="GO" id="GO:0044283">
    <property type="term" value="P:small molecule biosynthetic process"/>
    <property type="evidence" value="ECO:0007669"/>
    <property type="project" value="UniProtKB-ARBA"/>
</dbReference>
<dbReference type="PANTHER" id="PTHR10209:SF881">
    <property type="entry name" value="FI07970P-RELATED"/>
    <property type="match status" value="1"/>
</dbReference>
<evidence type="ECO:0000313" key="7">
    <source>
        <dbReference type="EMBL" id="KAK5043565.1"/>
    </source>
</evidence>
<evidence type="ECO:0000259" key="6">
    <source>
        <dbReference type="PROSITE" id="PS51471"/>
    </source>
</evidence>
<dbReference type="Pfam" id="PF03171">
    <property type="entry name" value="2OG-FeII_Oxy"/>
    <property type="match status" value="1"/>
</dbReference>
<dbReference type="RefSeq" id="XP_064699951.1">
    <property type="nucleotide sequence ID" value="XM_064854957.1"/>
</dbReference>
<keyword evidence="3 5" id="KW-0560">Oxidoreductase</keyword>
<gene>
    <name evidence="7" type="ORF">LTR84_011425</name>
</gene>
<dbReference type="Gene3D" id="2.60.120.330">
    <property type="entry name" value="B-lactam Antibiotic, Isopenicillin N Synthase, Chain"/>
    <property type="match status" value="1"/>
</dbReference>
<dbReference type="PANTHER" id="PTHR10209">
    <property type="entry name" value="OXIDOREDUCTASE, 2OG-FE II OXYGENASE FAMILY PROTEIN"/>
    <property type="match status" value="1"/>
</dbReference>
<comment type="caution">
    <text evidence="7">The sequence shown here is derived from an EMBL/GenBank/DDBJ whole genome shotgun (WGS) entry which is preliminary data.</text>
</comment>
<evidence type="ECO:0000256" key="5">
    <source>
        <dbReference type="RuleBase" id="RU003682"/>
    </source>
</evidence>
<dbReference type="GeneID" id="89979578"/>
<reference evidence="7 8" key="1">
    <citation type="submission" date="2023-08" db="EMBL/GenBank/DDBJ databases">
        <title>Black Yeasts Isolated from many extreme environments.</title>
        <authorList>
            <person name="Coleine C."/>
            <person name="Stajich J.E."/>
            <person name="Selbmann L."/>
        </authorList>
    </citation>
    <scope>NUCLEOTIDE SEQUENCE [LARGE SCALE GENOMIC DNA]</scope>
    <source>
        <strain evidence="7 8">CCFEE 5792</strain>
    </source>
</reference>
<proteinExistence type="inferred from homology"/>
<evidence type="ECO:0000256" key="4">
    <source>
        <dbReference type="ARBA" id="ARBA00023004"/>
    </source>
</evidence>
<dbReference type="PROSITE" id="PS51471">
    <property type="entry name" value="FE2OG_OXY"/>
    <property type="match status" value="1"/>
</dbReference>
<dbReference type="Pfam" id="PF14226">
    <property type="entry name" value="DIOX_N"/>
    <property type="match status" value="1"/>
</dbReference>
<keyword evidence="8" id="KW-1185">Reference proteome</keyword>
<feature type="domain" description="Fe2OG dioxygenase" evidence="6">
    <location>
        <begin position="220"/>
        <end position="324"/>
    </location>
</feature>
<dbReference type="SUPFAM" id="SSF51197">
    <property type="entry name" value="Clavaminate synthase-like"/>
    <property type="match status" value="1"/>
</dbReference>
<sequence length="370" mass="42076">MASITEVSAEPAFVKLQLRTAYGPVYRDVSTQPPRECKDDEIPLIDISDIYGDFEARKRLAQEIKVAAENTGFFYIRNHGIPESAIQGALNSAKNFFAQPEEQKLVVSKDKGKWYNGYSGNGTAMASPTEGLDYRESFSWRYEPQYDPEPKDLNAIPPEVQPFIRGEDYVWQGTEHIPDFKKGCITYWQECLILARRLVKIFALCLDLPENYFDSVTTFPGSDCVYNHYPSMSAEQAVMSQDIGLGSHTDLQCFTLLWQDMNGGLQVLNKDGQWIKASPIEGTFVVNIGDYLMRLTNDRLKSTVHRVYNRTTVDRYSMPFFFGFNFNETCGVLPSCTDEDNPPKYEPISCADWCQLRFAQTDVSTKVVAY</sequence>
<evidence type="ECO:0000256" key="3">
    <source>
        <dbReference type="ARBA" id="ARBA00023002"/>
    </source>
</evidence>